<dbReference type="InterPro" id="IPR003594">
    <property type="entry name" value="HATPase_dom"/>
</dbReference>
<dbReference type="InterPro" id="IPR039248">
    <property type="entry name" value="Ptase_RsbX"/>
</dbReference>
<dbReference type="EMBL" id="FOLG01000019">
    <property type="protein sequence ID" value="SFD18645.1"/>
    <property type="molecule type" value="Genomic_DNA"/>
</dbReference>
<gene>
    <name evidence="3" type="ORF">SAMN04488094_11916</name>
</gene>
<feature type="domain" description="PPM-type phosphatase" evidence="1">
    <location>
        <begin position="164"/>
        <end position="284"/>
    </location>
</feature>
<name>A0A1I1Q996_9RHOB</name>
<organism evidence="3 4">
    <name type="scientific">Tropicimonas isoalkanivorans</name>
    <dbReference type="NCBI Taxonomy" id="441112"/>
    <lineage>
        <taxon>Bacteria</taxon>
        <taxon>Pseudomonadati</taxon>
        <taxon>Pseudomonadota</taxon>
        <taxon>Alphaproteobacteria</taxon>
        <taxon>Rhodobacterales</taxon>
        <taxon>Roseobacteraceae</taxon>
        <taxon>Tropicimonas</taxon>
    </lineage>
</organism>
<dbReference type="InterPro" id="IPR036457">
    <property type="entry name" value="PPM-type-like_dom_sf"/>
</dbReference>
<dbReference type="GO" id="GO:0016301">
    <property type="term" value="F:kinase activity"/>
    <property type="evidence" value="ECO:0007669"/>
    <property type="project" value="UniProtKB-KW"/>
</dbReference>
<dbReference type="Gene3D" id="3.60.40.10">
    <property type="entry name" value="PPM-type phosphatase domain"/>
    <property type="match status" value="1"/>
</dbReference>
<dbReference type="Pfam" id="PF13581">
    <property type="entry name" value="HATPase_c_2"/>
    <property type="match status" value="1"/>
</dbReference>
<protein>
    <submittedName>
        <fullName evidence="3">Anti-sigma regulatory factor (Ser/Thr protein kinase)</fullName>
    </submittedName>
</protein>
<dbReference type="Proteomes" id="UP000198728">
    <property type="component" value="Unassembled WGS sequence"/>
</dbReference>
<keyword evidence="4" id="KW-1185">Reference proteome</keyword>
<dbReference type="RefSeq" id="WP_093362731.1">
    <property type="nucleotide sequence ID" value="NZ_FOLG01000019.1"/>
</dbReference>
<dbReference type="InterPro" id="IPR036890">
    <property type="entry name" value="HATPase_C_sf"/>
</dbReference>
<evidence type="ECO:0000313" key="4">
    <source>
        <dbReference type="Proteomes" id="UP000198728"/>
    </source>
</evidence>
<evidence type="ECO:0000313" key="3">
    <source>
        <dbReference type="EMBL" id="SFD18645.1"/>
    </source>
</evidence>
<accession>A0A1I1Q996</accession>
<dbReference type="SUPFAM" id="SSF55874">
    <property type="entry name" value="ATPase domain of HSP90 chaperone/DNA topoisomerase II/histidine kinase"/>
    <property type="match status" value="1"/>
</dbReference>
<evidence type="ECO:0000259" key="1">
    <source>
        <dbReference type="Pfam" id="PF07228"/>
    </source>
</evidence>
<keyword evidence="3" id="KW-0418">Kinase</keyword>
<dbReference type="AlphaFoldDB" id="A0A1I1Q996"/>
<dbReference type="STRING" id="441112.SAMN04488094_11916"/>
<dbReference type="Gene3D" id="3.30.565.10">
    <property type="entry name" value="Histidine kinase-like ATPase, C-terminal domain"/>
    <property type="match status" value="1"/>
</dbReference>
<dbReference type="PANTHER" id="PTHR35801">
    <property type="entry name" value="PHOSPHOSERINE PHOSPHATASE RSBX"/>
    <property type="match status" value="1"/>
</dbReference>
<sequence length="331" mass="35247">MRWIDIEDRSAVAAMRRIARRCASSMGMTERRQEELAIVVTEAATNILRHAGRGRALVEVIQKPGVHKLVVLFADNGPGIGDLDRMMNDGQSTLASAGLGLGALRRLSDSFDVFTSADAGTTIVCAFDQDKGATKPPIEVAGLCVCHPAESVCGDAWTLRQGPQETGIVLCDGLGHGPLAARAAAEVLEGAEASPMDPGALIEEVSRRLVGKRGAVASAIRIDHEAMTMTYSGLGNISTLHVGPSGFRRLAVRDGRIGGPATRGYEETIALAPGDTVILHSDGLKTLREANIPPGLMYRSPLLIAGYFLDRMFRGRDDASIVLARVKVERE</sequence>
<dbReference type="OrthoDB" id="479131at2"/>
<feature type="domain" description="Histidine kinase/HSP90-like ATPase" evidence="2">
    <location>
        <begin position="10"/>
        <end position="124"/>
    </location>
</feature>
<dbReference type="InterPro" id="IPR001932">
    <property type="entry name" value="PPM-type_phosphatase-like_dom"/>
</dbReference>
<dbReference type="Pfam" id="PF07228">
    <property type="entry name" value="SpoIIE"/>
    <property type="match status" value="1"/>
</dbReference>
<reference evidence="3 4" key="1">
    <citation type="submission" date="2016-10" db="EMBL/GenBank/DDBJ databases">
        <authorList>
            <person name="de Groot N.N."/>
        </authorList>
    </citation>
    <scope>NUCLEOTIDE SEQUENCE [LARGE SCALE GENOMIC DNA]</scope>
    <source>
        <strain evidence="3 4">DSM 19548</strain>
    </source>
</reference>
<keyword evidence="3" id="KW-0808">Transferase</keyword>
<dbReference type="SUPFAM" id="SSF81606">
    <property type="entry name" value="PP2C-like"/>
    <property type="match status" value="1"/>
</dbReference>
<dbReference type="PANTHER" id="PTHR35801:SF1">
    <property type="entry name" value="PHOSPHOSERINE PHOSPHATASE RSBX"/>
    <property type="match status" value="1"/>
</dbReference>
<evidence type="ECO:0000259" key="2">
    <source>
        <dbReference type="Pfam" id="PF13581"/>
    </source>
</evidence>
<proteinExistence type="predicted"/>